<protein>
    <submittedName>
        <fullName evidence="1">Uncharacterized protein</fullName>
    </submittedName>
</protein>
<dbReference type="AlphaFoldDB" id="A0A2M8WFT0"/>
<dbReference type="GeneID" id="44135041"/>
<proteinExistence type="predicted"/>
<sequence>MRLAKMMMAVAACSLAVSPAIASSAASKLSLSTADAARASTDAGRSNEEVGGFLVPLLAVVAVIGGVLVLVDEDDTPDSP</sequence>
<dbReference type="RefSeq" id="WP_066573341.1">
    <property type="nucleotide sequence ID" value="NZ_CP018820.1"/>
</dbReference>
<gene>
    <name evidence="1" type="ORF">CA257_03555</name>
</gene>
<evidence type="ECO:0000313" key="2">
    <source>
        <dbReference type="Proteomes" id="UP000286681"/>
    </source>
</evidence>
<evidence type="ECO:0000313" key="1">
    <source>
        <dbReference type="EMBL" id="RSV07081.1"/>
    </source>
</evidence>
<comment type="caution">
    <text evidence="1">The sequence shown here is derived from an EMBL/GenBank/DDBJ whole genome shotgun (WGS) entry which is preliminary data.</text>
</comment>
<dbReference type="EMBL" id="QQWO01000002">
    <property type="protein sequence ID" value="RSV07081.1"/>
    <property type="molecule type" value="Genomic_DNA"/>
</dbReference>
<reference evidence="1 2" key="1">
    <citation type="submission" date="2018-07" db="EMBL/GenBank/DDBJ databases">
        <title>Genomic and Epidemiologic Investigation of an Indolent Hospital Outbreak.</title>
        <authorList>
            <person name="Johnson R.C."/>
            <person name="Deming C."/>
            <person name="Conlan S."/>
            <person name="Zellmer C.J."/>
            <person name="Michelin A.V."/>
            <person name="Lee-Lin S."/>
            <person name="Thomas P.J."/>
            <person name="Park M."/>
            <person name="Weingarten R.A."/>
            <person name="Less J."/>
            <person name="Dekker J.P."/>
            <person name="Frank K.M."/>
            <person name="Musser K.A."/>
            <person name="Mcquiston J.R."/>
            <person name="Henderson D.K."/>
            <person name="Lau A.F."/>
            <person name="Palmore T.N."/>
            <person name="Segre J.A."/>
        </authorList>
    </citation>
    <scope>NUCLEOTIDE SEQUENCE [LARGE SCALE GENOMIC DNA]</scope>
    <source>
        <strain evidence="1 2">SK-NIH.Env10_0317</strain>
    </source>
</reference>
<organism evidence="1 2">
    <name type="scientific">Sphingomonas koreensis</name>
    <dbReference type="NCBI Taxonomy" id="93064"/>
    <lineage>
        <taxon>Bacteria</taxon>
        <taxon>Pseudomonadati</taxon>
        <taxon>Pseudomonadota</taxon>
        <taxon>Alphaproteobacteria</taxon>
        <taxon>Sphingomonadales</taxon>
        <taxon>Sphingomonadaceae</taxon>
        <taxon>Sphingomonas</taxon>
    </lineage>
</organism>
<name>A0A2M8WFT0_9SPHN</name>
<dbReference type="Proteomes" id="UP000286681">
    <property type="component" value="Unassembled WGS sequence"/>
</dbReference>
<accession>A0A2M8WFT0</accession>